<feature type="domain" description="PEX14-like helix-turn-helix" evidence="3">
    <location>
        <begin position="17"/>
        <end position="81"/>
    </location>
</feature>
<evidence type="ECO:0000313" key="5">
    <source>
        <dbReference type="Proteomes" id="UP000053259"/>
    </source>
</evidence>
<dbReference type="Proteomes" id="UP000053259">
    <property type="component" value="Unassembled WGS sequence"/>
</dbReference>
<proteinExistence type="predicted"/>
<dbReference type="RefSeq" id="XP_016208827.1">
    <property type="nucleotide sequence ID" value="XM_016363325.1"/>
</dbReference>
<reference evidence="4 5" key="1">
    <citation type="submission" date="2015-01" db="EMBL/GenBank/DDBJ databases">
        <title>The Genome Sequence of Ochroconis gallopava CBS43764.</title>
        <authorList>
            <consortium name="The Broad Institute Genomics Platform"/>
            <person name="Cuomo C."/>
            <person name="de Hoog S."/>
            <person name="Gorbushina A."/>
            <person name="Stielow B."/>
            <person name="Teixiera M."/>
            <person name="Abouelleil A."/>
            <person name="Chapman S.B."/>
            <person name="Priest M."/>
            <person name="Young S.K."/>
            <person name="Wortman J."/>
            <person name="Nusbaum C."/>
            <person name="Birren B."/>
        </authorList>
    </citation>
    <scope>NUCLEOTIDE SEQUENCE [LARGE SCALE GENOMIC DNA]</scope>
    <source>
        <strain evidence="4 5">CBS 43764</strain>
    </source>
</reference>
<dbReference type="STRING" id="253628.A0A0D1ZWW4"/>
<dbReference type="InterPro" id="IPR040554">
    <property type="entry name" value="KPWE_PEX14_dom"/>
</dbReference>
<feature type="compositionally biased region" description="Basic and acidic residues" evidence="1">
    <location>
        <begin position="149"/>
        <end position="158"/>
    </location>
</feature>
<name>A0A0D1ZWW4_9PEZI</name>
<evidence type="ECO:0000313" key="4">
    <source>
        <dbReference type="EMBL" id="KIV98957.1"/>
    </source>
</evidence>
<evidence type="ECO:0000259" key="3">
    <source>
        <dbReference type="Pfam" id="PF25871"/>
    </source>
</evidence>
<evidence type="ECO:0000256" key="1">
    <source>
        <dbReference type="SAM" id="MobiDB-lite"/>
    </source>
</evidence>
<organism evidence="4 5">
    <name type="scientific">Verruconis gallopava</name>
    <dbReference type="NCBI Taxonomy" id="253628"/>
    <lineage>
        <taxon>Eukaryota</taxon>
        <taxon>Fungi</taxon>
        <taxon>Dikarya</taxon>
        <taxon>Ascomycota</taxon>
        <taxon>Pezizomycotina</taxon>
        <taxon>Dothideomycetes</taxon>
        <taxon>Pleosporomycetidae</taxon>
        <taxon>Venturiales</taxon>
        <taxon>Sympoventuriaceae</taxon>
        <taxon>Verruconis</taxon>
    </lineage>
</organism>
<dbReference type="Pfam" id="PF25871">
    <property type="entry name" value="HTH_76"/>
    <property type="match status" value="1"/>
</dbReference>
<accession>A0A0D1ZWW4</accession>
<feature type="domain" description="Peroxisomal membrane protein PEX14-like KPWE" evidence="2">
    <location>
        <begin position="108"/>
        <end position="153"/>
    </location>
</feature>
<feature type="region of interest" description="Disordered" evidence="1">
    <location>
        <begin position="138"/>
        <end position="170"/>
    </location>
</feature>
<protein>
    <submittedName>
        <fullName evidence="4">Uncharacterized protein</fullName>
    </submittedName>
</protein>
<sequence>MASAATQETQVQDQLTLFLRMDTYDWDADEEFKSGLLAILHSAASPEQALELTLRARCFFFTRKTGIAVDYNAYSSWKALHAAISSSAIEASASDTTNPGHEPESGPKLSYQEIVELIQNGKPIPGIKEVPKTVLIGQGTVSTKPARRKPWEKDRRVLESAAPNTPAEQL</sequence>
<dbReference type="AlphaFoldDB" id="A0A0D1ZWW4"/>
<dbReference type="GeneID" id="27317265"/>
<evidence type="ECO:0000259" key="2">
    <source>
        <dbReference type="Pfam" id="PF17733"/>
    </source>
</evidence>
<dbReference type="HOGENOM" id="CLU_070882_2_0_1"/>
<dbReference type="InParanoid" id="A0A0D1ZWW4"/>
<dbReference type="EMBL" id="KN847589">
    <property type="protein sequence ID" value="KIV98957.1"/>
    <property type="molecule type" value="Genomic_DNA"/>
</dbReference>
<gene>
    <name evidence="4" type="ORF">PV09_09292</name>
</gene>
<dbReference type="PANTHER" id="PTHR36855">
    <property type="entry name" value="CHROMOSOME 10, WHOLE GENOME SHOTGUN SEQUENCE"/>
    <property type="match status" value="1"/>
</dbReference>
<keyword evidence="5" id="KW-1185">Reference proteome</keyword>
<dbReference type="OrthoDB" id="9936937at2759"/>
<dbReference type="InterPro" id="IPR058841">
    <property type="entry name" value="HTH_76"/>
</dbReference>
<dbReference type="PANTHER" id="PTHR36855:SF1">
    <property type="entry name" value="PEROXISOME MEMBRANE ANCHOR PROTEIN PEX14P N-TERMINAL DOMAIN-CONTAINING PROTEIN"/>
    <property type="match status" value="1"/>
</dbReference>
<dbReference type="Pfam" id="PF17733">
    <property type="entry name" value="KPWE_dom"/>
    <property type="match status" value="1"/>
</dbReference>
<dbReference type="VEuPathDB" id="FungiDB:PV09_09292"/>